<dbReference type="InterPro" id="IPR002711">
    <property type="entry name" value="HNH"/>
</dbReference>
<proteinExistence type="predicted"/>
<keyword evidence="2" id="KW-0255">Endonuclease</keyword>
<dbReference type="CDD" id="cd00085">
    <property type="entry name" value="HNHc"/>
    <property type="match status" value="1"/>
</dbReference>
<evidence type="ECO:0000313" key="2">
    <source>
        <dbReference type="EMBL" id="RVT86243.1"/>
    </source>
</evidence>
<dbReference type="Gene3D" id="1.10.30.50">
    <property type="match status" value="1"/>
</dbReference>
<dbReference type="Proteomes" id="UP000288587">
    <property type="component" value="Unassembled WGS sequence"/>
</dbReference>
<dbReference type="GO" id="GO:0008270">
    <property type="term" value="F:zinc ion binding"/>
    <property type="evidence" value="ECO:0007669"/>
    <property type="project" value="InterPro"/>
</dbReference>
<dbReference type="SMART" id="SM00507">
    <property type="entry name" value="HNHc"/>
    <property type="match status" value="1"/>
</dbReference>
<dbReference type="AlphaFoldDB" id="A0A3S2XT90"/>
<dbReference type="GO" id="GO:0003676">
    <property type="term" value="F:nucleic acid binding"/>
    <property type="evidence" value="ECO:0007669"/>
    <property type="project" value="InterPro"/>
</dbReference>
<dbReference type="InterPro" id="IPR003615">
    <property type="entry name" value="HNH_nuc"/>
</dbReference>
<dbReference type="OrthoDB" id="9802901at2"/>
<gene>
    <name evidence="2" type="ORF">EOD73_09430</name>
</gene>
<feature type="domain" description="HNH nuclease" evidence="1">
    <location>
        <begin position="77"/>
        <end position="125"/>
    </location>
</feature>
<keyword evidence="2" id="KW-0540">Nuclease</keyword>
<evidence type="ECO:0000313" key="3">
    <source>
        <dbReference type="Proteomes" id="UP000288587"/>
    </source>
</evidence>
<keyword evidence="2" id="KW-0378">Hydrolase</keyword>
<reference evidence="2 3" key="1">
    <citation type="submission" date="2019-01" db="EMBL/GenBank/DDBJ databases">
        <authorList>
            <person name="Chen W.-M."/>
        </authorList>
    </citation>
    <scope>NUCLEOTIDE SEQUENCE [LARGE SCALE GENOMIC DNA]</scope>
    <source>
        <strain evidence="2 3">CCP-18</strain>
    </source>
</reference>
<evidence type="ECO:0000259" key="1">
    <source>
        <dbReference type="SMART" id="SM00507"/>
    </source>
</evidence>
<organism evidence="2 3">
    <name type="scientific">Inhella crocodyli</name>
    <dbReference type="NCBI Taxonomy" id="2499851"/>
    <lineage>
        <taxon>Bacteria</taxon>
        <taxon>Pseudomonadati</taxon>
        <taxon>Pseudomonadota</taxon>
        <taxon>Betaproteobacteria</taxon>
        <taxon>Burkholderiales</taxon>
        <taxon>Sphaerotilaceae</taxon>
        <taxon>Inhella</taxon>
    </lineage>
</organism>
<name>A0A3S2XT90_9BURK</name>
<dbReference type="Pfam" id="PF01844">
    <property type="entry name" value="HNH"/>
    <property type="match status" value="1"/>
</dbReference>
<dbReference type="GO" id="GO:0004519">
    <property type="term" value="F:endonuclease activity"/>
    <property type="evidence" value="ECO:0007669"/>
    <property type="project" value="UniProtKB-KW"/>
</dbReference>
<keyword evidence="3" id="KW-1185">Reference proteome</keyword>
<protein>
    <submittedName>
        <fullName evidence="2">HNH endonuclease</fullName>
    </submittedName>
</protein>
<sequence length="152" mass="16667">MQTQKCSGCGNVYPMTREHFGNTPNGNFRTKCRACVRAHVAAHSAANVGAASERAELRRQRIAAAGGRGYTDADVERIRNALGDRCAYCADELNGSGHVDHKTPIAKGGRDEPANITLACEKCNLAKHAKDVEEFLRWRAQRGLLNRHPRVV</sequence>
<dbReference type="EMBL" id="SACM01000002">
    <property type="protein sequence ID" value="RVT86243.1"/>
    <property type="molecule type" value="Genomic_DNA"/>
</dbReference>
<comment type="caution">
    <text evidence="2">The sequence shown here is derived from an EMBL/GenBank/DDBJ whole genome shotgun (WGS) entry which is preliminary data.</text>
</comment>
<dbReference type="RefSeq" id="WP_127682738.1">
    <property type="nucleotide sequence ID" value="NZ_SACM01000002.1"/>
</dbReference>
<accession>A0A3S2XT90</accession>